<evidence type="ECO:0000259" key="3">
    <source>
        <dbReference type="Pfam" id="PF01551"/>
    </source>
</evidence>
<dbReference type="InterPro" id="IPR016047">
    <property type="entry name" value="M23ase_b-sheet_dom"/>
</dbReference>
<feature type="domain" description="M23ase beta-sheet core" evidence="3">
    <location>
        <begin position="143"/>
        <end position="240"/>
    </location>
</feature>
<dbReference type="InterPro" id="IPR011055">
    <property type="entry name" value="Dup_hybrid_motif"/>
</dbReference>
<evidence type="ECO:0000313" key="4">
    <source>
        <dbReference type="EMBL" id="TYR75272.1"/>
    </source>
</evidence>
<dbReference type="InterPro" id="IPR050570">
    <property type="entry name" value="Cell_wall_metabolism_enzyme"/>
</dbReference>
<accession>A0A5D4KDK7</accession>
<name>A0A5D4KDK7_9BACI</name>
<evidence type="ECO:0000313" key="5">
    <source>
        <dbReference type="Proteomes" id="UP000323317"/>
    </source>
</evidence>
<feature type="compositionally biased region" description="Acidic residues" evidence="1">
    <location>
        <begin position="299"/>
        <end position="335"/>
    </location>
</feature>
<dbReference type="SUPFAM" id="SSF51261">
    <property type="entry name" value="Duplicated hybrid motif"/>
    <property type="match status" value="1"/>
</dbReference>
<reference evidence="4 5" key="1">
    <citation type="submission" date="2019-08" db="EMBL/GenBank/DDBJ databases">
        <title>Bacillus genomes from the desert of Cuatro Cienegas, Coahuila.</title>
        <authorList>
            <person name="Olmedo-Alvarez G."/>
        </authorList>
    </citation>
    <scope>NUCLEOTIDE SEQUENCE [LARGE SCALE GENOMIC DNA]</scope>
    <source>
        <strain evidence="4 5">CH40_1T</strain>
    </source>
</reference>
<keyword evidence="2" id="KW-0472">Membrane</keyword>
<dbReference type="PANTHER" id="PTHR21666">
    <property type="entry name" value="PEPTIDASE-RELATED"/>
    <property type="match status" value="1"/>
</dbReference>
<dbReference type="Pfam" id="PF01551">
    <property type="entry name" value="Peptidase_M23"/>
    <property type="match status" value="1"/>
</dbReference>
<keyword evidence="2" id="KW-0812">Transmembrane</keyword>
<comment type="caution">
    <text evidence="4">The sequence shown here is derived from an EMBL/GenBank/DDBJ whole genome shotgun (WGS) entry which is preliminary data.</text>
</comment>
<dbReference type="GO" id="GO:0004222">
    <property type="term" value="F:metalloendopeptidase activity"/>
    <property type="evidence" value="ECO:0007669"/>
    <property type="project" value="TreeGrafter"/>
</dbReference>
<feature type="transmembrane region" description="Helical" evidence="2">
    <location>
        <begin position="45"/>
        <end position="65"/>
    </location>
</feature>
<protein>
    <submittedName>
        <fullName evidence="4">Peptidoglycan DD-metalloendopeptidase family protein</fullName>
    </submittedName>
</protein>
<evidence type="ECO:0000256" key="1">
    <source>
        <dbReference type="SAM" id="MobiDB-lite"/>
    </source>
</evidence>
<organism evidence="4 5">
    <name type="scientific">Rossellomorea vietnamensis</name>
    <dbReference type="NCBI Taxonomy" id="218284"/>
    <lineage>
        <taxon>Bacteria</taxon>
        <taxon>Bacillati</taxon>
        <taxon>Bacillota</taxon>
        <taxon>Bacilli</taxon>
        <taxon>Bacillales</taxon>
        <taxon>Bacillaceae</taxon>
        <taxon>Rossellomorea</taxon>
    </lineage>
</organism>
<proteinExistence type="predicted"/>
<feature type="compositionally biased region" description="Acidic residues" evidence="1">
    <location>
        <begin position="265"/>
        <end position="292"/>
    </location>
</feature>
<dbReference type="EMBL" id="VTEH01000007">
    <property type="protein sequence ID" value="TYR75272.1"/>
    <property type="molecule type" value="Genomic_DNA"/>
</dbReference>
<dbReference type="PANTHER" id="PTHR21666:SF291">
    <property type="entry name" value="STAGE II SPORULATION PROTEIN Q"/>
    <property type="match status" value="1"/>
</dbReference>
<gene>
    <name evidence="4" type="ORF">FZC79_10945</name>
</gene>
<dbReference type="CDD" id="cd12797">
    <property type="entry name" value="M23_peptidase"/>
    <property type="match status" value="1"/>
</dbReference>
<evidence type="ECO:0000256" key="2">
    <source>
        <dbReference type="SAM" id="Phobius"/>
    </source>
</evidence>
<sequence>MIRSKNFFQENVYITFKVFRMIAEVMEMREEEKKRPSQKFFSKRWAYPAMYLASAAIIITAILWYQAAGNDVAEDQELGYEEDVQTGNEFDRPAVEVNRTMENFVMPVADENEVVIEKGFYDANASEQEQEAALIVYDNQYHPNQGIDISLGGKDFDVLAAMSGTVTKVQEDSLLGNMIEVEHDKGIVTRYQSVKDFAVEVGDTVEQGQKLAAASQSLFNEKAGVHVHFEIRKDEVAVNPQEYVNKSLATLQEVSFDEKQSDVDAQADDQAETDVPDAADSQSDEGAEEEGSESTQSEEGSDSAEEENGTEDTDTEENADQGTDEGTEDSGSEEE</sequence>
<dbReference type="Proteomes" id="UP000323317">
    <property type="component" value="Unassembled WGS sequence"/>
</dbReference>
<dbReference type="AlphaFoldDB" id="A0A5D4KDK7"/>
<dbReference type="Gene3D" id="2.70.70.10">
    <property type="entry name" value="Glucose Permease (Domain IIA)"/>
    <property type="match status" value="1"/>
</dbReference>
<keyword evidence="2" id="KW-1133">Transmembrane helix</keyword>
<feature type="region of interest" description="Disordered" evidence="1">
    <location>
        <begin position="257"/>
        <end position="335"/>
    </location>
</feature>